<proteinExistence type="predicted"/>
<protein>
    <recommendedName>
        <fullName evidence="5">Pentacotripeptide-repeat region of PRORP domain-containing protein</fullName>
    </recommendedName>
</protein>
<name>A0A420YDC0_9PEZI</name>
<reference evidence="3 4" key="1">
    <citation type="submission" date="2018-08" db="EMBL/GenBank/DDBJ databases">
        <title>Draft genome of the lignicolous fungus Coniochaeta pulveracea.</title>
        <authorList>
            <person name="Borstlap C.J."/>
            <person name="De Witt R.N."/>
            <person name="Botha A."/>
            <person name="Volschenk H."/>
        </authorList>
    </citation>
    <scope>NUCLEOTIDE SEQUENCE [LARGE SCALE GENOMIC DNA]</scope>
    <source>
        <strain evidence="3 4">CAB683</strain>
    </source>
</reference>
<feature type="repeat" description="PPR" evidence="2">
    <location>
        <begin position="511"/>
        <end position="546"/>
    </location>
</feature>
<comment type="caution">
    <text evidence="3">The sequence shown here is derived from an EMBL/GenBank/DDBJ whole genome shotgun (WGS) entry which is preliminary data.</text>
</comment>
<dbReference type="PANTHER" id="PTHR47939:SF13">
    <property type="entry name" value="OS03G0201400 PROTEIN"/>
    <property type="match status" value="1"/>
</dbReference>
<accession>A0A420YDC0</accession>
<evidence type="ECO:0008006" key="5">
    <source>
        <dbReference type="Google" id="ProtNLM"/>
    </source>
</evidence>
<dbReference type="STRING" id="177199.A0A420YDC0"/>
<organism evidence="3 4">
    <name type="scientific">Coniochaeta pulveracea</name>
    <dbReference type="NCBI Taxonomy" id="177199"/>
    <lineage>
        <taxon>Eukaryota</taxon>
        <taxon>Fungi</taxon>
        <taxon>Dikarya</taxon>
        <taxon>Ascomycota</taxon>
        <taxon>Pezizomycotina</taxon>
        <taxon>Sordariomycetes</taxon>
        <taxon>Sordariomycetidae</taxon>
        <taxon>Coniochaetales</taxon>
        <taxon>Coniochaetaceae</taxon>
        <taxon>Coniochaeta</taxon>
    </lineage>
</organism>
<dbReference type="AlphaFoldDB" id="A0A420YDC0"/>
<dbReference type="InterPro" id="IPR002885">
    <property type="entry name" value="PPR_rpt"/>
</dbReference>
<evidence type="ECO:0000313" key="4">
    <source>
        <dbReference type="Proteomes" id="UP000275385"/>
    </source>
</evidence>
<sequence>MPMLERTAASLEPCSLHKVLPSVPQSVRSRRQLHTAFWNHGAASVELFGACHSLLGDVMDDSSPVESPEKTEDKRADLMTASAFVLDFLYPRGSLSLLRRLNRITLEGYEKPSFRFKNPLSRLQVAPVTSTAYNRTAAAPEQAEEQSWPVNPDIEDEPSAKHSATTFEGAFGDVYAIDGHHSPHSADGPMAVTDEYEFKKFLELRSWGVAETVWNKYDHLPPEVRDSYLIDVLKYVALSERVIEPQRYCDLLFSLSPIHWTAELVRGGIRAALSLDDFPSALAFSSQTLHPGALVHGFDLLLNHTLKHGEWDRLLEVWDTFSGRLGHEDMPQVLELPETVSTPELSQRLEQLWERLRSMSVQQDFESLKEKYRSLLSFFATRFLHALRYEDAKFIVEQLGEAVPFEELIKLSAGREESAHAAELYFLYRKLPNVKIRIPILREMLRVFFPRNDHGMEAVLKDWYSRYDNLDYIGYRRFIQFYSSRGDVKSVLRLWKEYKTLYSKGRRAERDVRTISALMHVYAVRGQVGKARSVLKEISLDRGIKPDTAQMNMLLNAHAKAWDLRGAFRTFAELCEHGKPDDYSFGTLMGMTGSRGHVQLTSGLYKFARDMDVRPSIAMVDALVEAYCQNDRIADAEKICNITTTRKILPGTVQKLNYMPNSGYTVLWNTVLNHYALRQDLTNVNRVLQTMTNLKVPYDDTTYKHILEALVRAKQAHHALALVEISQENGIFVPTAEHYMLLMSGFIRTREPAAVIAISKMMTEKNFPESAEKMTKLMQAFGQWAEMAEGKRLGTSSHNFLVAALAAFRSSLGSEDRRGRDDLRSVTDQYSKMVDVLVQLRQFATIPEIMALFESQFPENSNPEATPLQLLNSLIRAAFYEHRYDQVKQTWKIICEKVRGLTDRPSPDSIPLSVSQNPEIQQELAHLPTSHRYLVSQSLGIMMRVLEKENDVQGLIDLVEAVISRGLALGQRNWNYYVQALTRLGRWTEACHVCELHLMPNWHGWARQRVRDKKSKNALPLDLRRLGKSDRVARPNTHTLLLLIKQYMELENMAPWSSDSGKLLDAINDECPRLVRAAKTMIRADSELEKHILAPVLEDRDELLKFILKDEEVLRTEDERREVDLGIKVSPVNEGEGRS</sequence>
<dbReference type="Pfam" id="PF13812">
    <property type="entry name" value="PPR_3"/>
    <property type="match status" value="1"/>
</dbReference>
<evidence type="ECO:0000313" key="3">
    <source>
        <dbReference type="EMBL" id="RKU45797.1"/>
    </source>
</evidence>
<dbReference type="InterPro" id="IPR011990">
    <property type="entry name" value="TPR-like_helical_dom_sf"/>
</dbReference>
<dbReference type="PANTHER" id="PTHR47939">
    <property type="entry name" value="MEMBRANE-ASSOCIATED SALT-INDUCIBLE PROTEIN-LIKE"/>
    <property type="match status" value="1"/>
</dbReference>
<evidence type="ECO:0000256" key="2">
    <source>
        <dbReference type="PROSITE-ProRule" id="PRU00708"/>
    </source>
</evidence>
<keyword evidence="4" id="KW-1185">Reference proteome</keyword>
<dbReference type="OrthoDB" id="185373at2759"/>
<dbReference type="PROSITE" id="PS51375">
    <property type="entry name" value="PPR"/>
    <property type="match status" value="1"/>
</dbReference>
<dbReference type="InterPro" id="IPR050667">
    <property type="entry name" value="PPR-containing_protein"/>
</dbReference>
<dbReference type="Gene3D" id="1.25.40.10">
    <property type="entry name" value="Tetratricopeptide repeat domain"/>
    <property type="match status" value="2"/>
</dbReference>
<keyword evidence="1" id="KW-0677">Repeat</keyword>
<dbReference type="Proteomes" id="UP000275385">
    <property type="component" value="Unassembled WGS sequence"/>
</dbReference>
<gene>
    <name evidence="3" type="ORF">DL546_004747</name>
</gene>
<dbReference type="EMBL" id="QVQW01000018">
    <property type="protein sequence ID" value="RKU45797.1"/>
    <property type="molecule type" value="Genomic_DNA"/>
</dbReference>
<evidence type="ECO:0000256" key="1">
    <source>
        <dbReference type="ARBA" id="ARBA00022737"/>
    </source>
</evidence>
<dbReference type="NCBIfam" id="TIGR00756">
    <property type="entry name" value="PPR"/>
    <property type="match status" value="1"/>
</dbReference>